<comment type="caution">
    <text evidence="2">The sequence shown here is derived from an EMBL/GenBank/DDBJ whole genome shotgun (WGS) entry which is preliminary data.</text>
</comment>
<keyword evidence="3" id="KW-1185">Reference proteome</keyword>
<reference evidence="2 3" key="1">
    <citation type="submission" date="2019-03" db="EMBL/GenBank/DDBJ databases">
        <title>Genomic Encyclopedia of Type Strains, Phase IV (KMG-IV): sequencing the most valuable type-strain genomes for metagenomic binning, comparative biology and taxonomic classification.</title>
        <authorList>
            <person name="Goeker M."/>
        </authorList>
    </citation>
    <scope>NUCLEOTIDE SEQUENCE [LARGE SCALE GENOMIC DNA]</scope>
    <source>
        <strain evidence="2 3">DSM 21100</strain>
    </source>
</reference>
<dbReference type="EMBL" id="SMAD01000001">
    <property type="protein sequence ID" value="TCS90355.1"/>
    <property type="molecule type" value="Genomic_DNA"/>
</dbReference>
<organism evidence="2 3">
    <name type="scientific">Anseongella ginsenosidimutans</name>
    <dbReference type="NCBI Taxonomy" id="496056"/>
    <lineage>
        <taxon>Bacteria</taxon>
        <taxon>Pseudomonadati</taxon>
        <taxon>Bacteroidota</taxon>
        <taxon>Sphingobacteriia</taxon>
        <taxon>Sphingobacteriales</taxon>
        <taxon>Sphingobacteriaceae</taxon>
        <taxon>Anseongella</taxon>
    </lineage>
</organism>
<dbReference type="Gene3D" id="3.20.80.10">
    <property type="entry name" value="Regulatory factor, effector binding domain"/>
    <property type="match status" value="1"/>
</dbReference>
<dbReference type="RefSeq" id="WP_132127791.1">
    <property type="nucleotide sequence ID" value="NZ_CP042432.1"/>
</dbReference>
<protein>
    <recommendedName>
        <fullName evidence="1">GyrI-like small molecule binding domain-containing protein</fullName>
    </recommendedName>
</protein>
<name>A0A4R3KXD7_9SPHI</name>
<dbReference type="InterPro" id="IPR011256">
    <property type="entry name" value="Reg_factor_effector_dom_sf"/>
</dbReference>
<gene>
    <name evidence="2" type="ORF">EDD80_101555</name>
</gene>
<dbReference type="OrthoDB" id="4772335at2"/>
<accession>A0A4R3KXD7</accession>
<dbReference type="Proteomes" id="UP000295807">
    <property type="component" value="Unassembled WGS sequence"/>
</dbReference>
<dbReference type="InterPro" id="IPR029442">
    <property type="entry name" value="GyrI-like"/>
</dbReference>
<dbReference type="Pfam" id="PF06445">
    <property type="entry name" value="GyrI-like"/>
    <property type="match status" value="1"/>
</dbReference>
<feature type="domain" description="GyrI-like small molecule binding" evidence="1">
    <location>
        <begin position="20"/>
        <end position="203"/>
    </location>
</feature>
<sequence>MQKTDLTKLYKSYYSAKNTPELVETEAAAFLSLAGKGDPSGESFAADIQALYATAYTLKFMYKATDQDFVVAKLEGLWDFDEQLYSGFSLSEAPIKIPRKDWRYRLLIRLPEFVRPEDITEAANRVLLKKQLDRALDISFFNLPESKAVQMLHTGPFDKEVETLRQIQAFISARNLQKNGLHHEIYLSDFRKTPKEKLRTILREPVK</sequence>
<dbReference type="AlphaFoldDB" id="A0A4R3KXD7"/>
<evidence type="ECO:0000313" key="3">
    <source>
        <dbReference type="Proteomes" id="UP000295807"/>
    </source>
</evidence>
<evidence type="ECO:0000313" key="2">
    <source>
        <dbReference type="EMBL" id="TCS90355.1"/>
    </source>
</evidence>
<evidence type="ECO:0000259" key="1">
    <source>
        <dbReference type="Pfam" id="PF06445"/>
    </source>
</evidence>
<proteinExistence type="predicted"/>
<dbReference type="SUPFAM" id="SSF55136">
    <property type="entry name" value="Probable bacterial effector-binding domain"/>
    <property type="match status" value="1"/>
</dbReference>